<accession>W2CP27</accession>
<evidence type="ECO:0000256" key="1">
    <source>
        <dbReference type="SAM" id="MobiDB-lite"/>
    </source>
</evidence>
<protein>
    <submittedName>
        <fullName evidence="2">Uncharacterized protein</fullName>
    </submittedName>
</protein>
<feature type="compositionally biased region" description="Basic and acidic residues" evidence="1">
    <location>
        <begin position="38"/>
        <end position="52"/>
    </location>
</feature>
<evidence type="ECO:0000313" key="3">
    <source>
        <dbReference type="Proteomes" id="UP000034982"/>
    </source>
</evidence>
<comment type="caution">
    <text evidence="2">The sequence shown here is derived from an EMBL/GenBank/DDBJ whole genome shotgun (WGS) entry which is preliminary data.</text>
</comment>
<feature type="region of interest" description="Disordered" evidence="1">
    <location>
        <begin position="1"/>
        <end position="87"/>
    </location>
</feature>
<gene>
    <name evidence="2" type="ORF">T230_05930</name>
</gene>
<dbReference type="EMBL" id="AYYE01000879">
    <property type="protein sequence ID" value="ETK08930.1"/>
    <property type="molecule type" value="Genomic_DNA"/>
</dbReference>
<reference evidence="2 3" key="1">
    <citation type="submission" date="2013-11" db="EMBL/GenBank/DDBJ databases">
        <title>Single cell genomics of uncultured Tannerella BU063 (oral taxon 286).</title>
        <authorList>
            <person name="Beall C.J."/>
            <person name="Campbell A.G."/>
            <person name="Griffen A.L."/>
            <person name="Podar M."/>
            <person name="Leys E.J."/>
        </authorList>
    </citation>
    <scope>NUCLEOTIDE SEQUENCE [LARGE SCALE GENOMIC DNA]</scope>
    <source>
        <strain evidence="2">Cell 1/3</strain>
    </source>
</reference>
<proteinExistence type="predicted"/>
<sequence length="105" mass="11258">MVGVFGDAGRPPDRAIEDSGDGGRPPDRAIEDSGDGGRPPDRAIEDSDDVGRRPARVAKSHIGAASEPESCWQDTIERTDPPTEVRSLYPQVARKAQRITDPAPL</sequence>
<dbReference type="Proteomes" id="UP000034982">
    <property type="component" value="Unassembled WGS sequence"/>
</dbReference>
<organism evidence="2 3">
    <name type="scientific">Tannerella sp. oral taxon BU063 isolate Cell 1/3</name>
    <dbReference type="NCBI Taxonomy" id="1411022"/>
    <lineage>
        <taxon>Bacteria</taxon>
        <taxon>Pseudomonadati</taxon>
        <taxon>Bacteroidota</taxon>
        <taxon>Bacteroidia</taxon>
        <taxon>Bacteroidales</taxon>
        <taxon>Tannerellaceae</taxon>
        <taxon>Tannerella</taxon>
    </lineage>
</organism>
<dbReference type="AlphaFoldDB" id="W2CP27"/>
<name>W2CP27_9BACT</name>
<evidence type="ECO:0000313" key="2">
    <source>
        <dbReference type="EMBL" id="ETK08930.1"/>
    </source>
</evidence>